<dbReference type="InterPro" id="IPR005247">
    <property type="entry name" value="YbhB_YbcL/LppC-like"/>
</dbReference>
<organism evidence="1 2">
    <name type="scientific">Candidatus Magasanikbacteria bacterium CG10_big_fil_rev_8_21_14_0_10_40_10</name>
    <dbReference type="NCBI Taxonomy" id="1974648"/>
    <lineage>
        <taxon>Bacteria</taxon>
        <taxon>Candidatus Magasanikiibacteriota</taxon>
    </lineage>
</organism>
<dbReference type="AlphaFoldDB" id="A0A2M6W3L0"/>
<dbReference type="Proteomes" id="UP000231183">
    <property type="component" value="Unassembled WGS sequence"/>
</dbReference>
<dbReference type="SUPFAM" id="SSF49777">
    <property type="entry name" value="PEBP-like"/>
    <property type="match status" value="1"/>
</dbReference>
<dbReference type="Pfam" id="PF01161">
    <property type="entry name" value="PBP"/>
    <property type="match status" value="1"/>
</dbReference>
<evidence type="ECO:0000313" key="1">
    <source>
        <dbReference type="EMBL" id="PIT87372.1"/>
    </source>
</evidence>
<name>A0A2M6W3L0_9BACT</name>
<dbReference type="InterPro" id="IPR008914">
    <property type="entry name" value="PEBP"/>
</dbReference>
<accession>A0A2M6W3L0</accession>
<dbReference type="PANTHER" id="PTHR30289:SF1">
    <property type="entry name" value="PEBP (PHOSPHATIDYLETHANOLAMINE-BINDING PROTEIN) FAMILY PROTEIN"/>
    <property type="match status" value="1"/>
</dbReference>
<evidence type="ECO:0000313" key="2">
    <source>
        <dbReference type="Proteomes" id="UP000231183"/>
    </source>
</evidence>
<gene>
    <name evidence="1" type="ORF">COU31_03415</name>
</gene>
<dbReference type="PANTHER" id="PTHR30289">
    <property type="entry name" value="UNCHARACTERIZED PROTEIN YBCL-RELATED"/>
    <property type="match status" value="1"/>
</dbReference>
<comment type="caution">
    <text evidence="1">The sequence shown here is derived from an EMBL/GenBank/DDBJ whole genome shotgun (WGS) entry which is preliminary data.</text>
</comment>
<reference evidence="2" key="1">
    <citation type="submission" date="2017-09" db="EMBL/GenBank/DDBJ databases">
        <title>Depth-based differentiation of microbial function through sediment-hosted aquifers and enrichment of novel symbionts in the deep terrestrial subsurface.</title>
        <authorList>
            <person name="Probst A.J."/>
            <person name="Ladd B."/>
            <person name="Jarett J.K."/>
            <person name="Geller-Mcgrath D.E."/>
            <person name="Sieber C.M.K."/>
            <person name="Emerson J.B."/>
            <person name="Anantharaman K."/>
            <person name="Thomas B.C."/>
            <person name="Malmstrom R."/>
            <person name="Stieglmeier M."/>
            <person name="Klingl A."/>
            <person name="Woyke T."/>
            <person name="Ryan C.M."/>
            <person name="Banfield J.F."/>
        </authorList>
    </citation>
    <scope>NUCLEOTIDE SEQUENCE [LARGE SCALE GENOMIC DNA]</scope>
</reference>
<dbReference type="NCBIfam" id="TIGR00481">
    <property type="entry name" value="YbhB/YbcL family Raf kinase inhibitor-like protein"/>
    <property type="match status" value="1"/>
</dbReference>
<proteinExistence type="predicted"/>
<dbReference type="InterPro" id="IPR036610">
    <property type="entry name" value="PEBP-like_sf"/>
</dbReference>
<dbReference type="Gene3D" id="3.90.280.10">
    <property type="entry name" value="PEBP-like"/>
    <property type="match status" value="1"/>
</dbReference>
<sequence length="143" mass="15429">MISMEFATGASIPVKYTCNGLDINPELQMVGAPANTKSMVLIMDDPDAPSGDWTHWLVFNISPATTKISQNSVPTGAVQGRNSWGKSAYGGPCPPSGTHRYFFKLYALDTILNLTSTANKATLLSAMQGHILEQTELMGKYSQ</sequence>
<dbReference type="CDD" id="cd00865">
    <property type="entry name" value="PEBP_bact_arch"/>
    <property type="match status" value="1"/>
</dbReference>
<protein>
    <submittedName>
        <fullName evidence="1">YbhB/YbcL family Raf kinase inhibitor-like protein</fullName>
    </submittedName>
</protein>
<dbReference type="EMBL" id="PFBX01000035">
    <property type="protein sequence ID" value="PIT87372.1"/>
    <property type="molecule type" value="Genomic_DNA"/>
</dbReference>